<evidence type="ECO:0008006" key="5">
    <source>
        <dbReference type="Google" id="ProtNLM"/>
    </source>
</evidence>
<dbReference type="PANTHER" id="PTHR47197">
    <property type="entry name" value="PROTEIN NIRF"/>
    <property type="match status" value="1"/>
</dbReference>
<dbReference type="EMBL" id="JBHSKD010000004">
    <property type="protein sequence ID" value="MFC5175722.1"/>
    <property type="molecule type" value="Genomic_DNA"/>
</dbReference>
<dbReference type="PROSITE" id="PS51257">
    <property type="entry name" value="PROKAR_LIPOPROTEIN"/>
    <property type="match status" value="1"/>
</dbReference>
<accession>A0ABW0BF89</accession>
<protein>
    <recommendedName>
        <fullName evidence="5">YncE family protein</fullName>
    </recommendedName>
</protein>
<dbReference type="SUPFAM" id="SSF51004">
    <property type="entry name" value="C-terminal (heme d1) domain of cytochrome cd1-nitrite reductase"/>
    <property type="match status" value="1"/>
</dbReference>
<organism evidence="3 4">
    <name type="scientific">Nocardioides taihuensis</name>
    <dbReference type="NCBI Taxonomy" id="1835606"/>
    <lineage>
        <taxon>Bacteria</taxon>
        <taxon>Bacillati</taxon>
        <taxon>Actinomycetota</taxon>
        <taxon>Actinomycetes</taxon>
        <taxon>Propionibacteriales</taxon>
        <taxon>Nocardioidaceae</taxon>
        <taxon>Nocardioides</taxon>
    </lineage>
</organism>
<name>A0ABW0BF89_9ACTN</name>
<sequence length="351" mass="35619">MRVTAPLVVLLAVIGGGCSSADDSPGTAARSSPASGSAASSDPTPGGATLGVEPTDLPEVQDVGAAGGARLDVADADWIQVVDGAAWTAVPGAVVRLDDRGRETARVPARPGSCLAMDVGDGSLWVGVCSRSPEVLRIDLATGEVEASIPLPPGLGLVPEGSVGAGEGSVWVIAASGTGDKELLQIDPRRDRVVSRHRMPLTVAGVRAGLGGVWVTDPSNGQLLHVDPADGHVLARIPTGAGARFFDIGEGAVWVQNNTDGTVTRVDARTDEVVATIPVDQGVVNGGDLAVGGGSVWARVTSSLVTEIDPDTNTEVARYGMPEGSGSVAADEGSVWITAHDVDAVYRIPLR</sequence>
<keyword evidence="4" id="KW-1185">Reference proteome</keyword>
<evidence type="ECO:0000313" key="4">
    <source>
        <dbReference type="Proteomes" id="UP001596087"/>
    </source>
</evidence>
<evidence type="ECO:0000256" key="2">
    <source>
        <dbReference type="SAM" id="SignalP"/>
    </source>
</evidence>
<feature type="signal peptide" evidence="2">
    <location>
        <begin position="1"/>
        <end position="21"/>
    </location>
</feature>
<dbReference type="Gene3D" id="2.130.10.10">
    <property type="entry name" value="YVTN repeat-like/Quinoprotein amine dehydrogenase"/>
    <property type="match status" value="1"/>
</dbReference>
<feature type="region of interest" description="Disordered" evidence="1">
    <location>
        <begin position="20"/>
        <end position="55"/>
    </location>
</feature>
<proteinExistence type="predicted"/>
<dbReference type="Proteomes" id="UP001596087">
    <property type="component" value="Unassembled WGS sequence"/>
</dbReference>
<dbReference type="InterPro" id="IPR015943">
    <property type="entry name" value="WD40/YVTN_repeat-like_dom_sf"/>
</dbReference>
<keyword evidence="2" id="KW-0732">Signal</keyword>
<dbReference type="InterPro" id="IPR051200">
    <property type="entry name" value="Host-pathogen_enzymatic-act"/>
</dbReference>
<comment type="caution">
    <text evidence="3">The sequence shown here is derived from an EMBL/GenBank/DDBJ whole genome shotgun (WGS) entry which is preliminary data.</text>
</comment>
<evidence type="ECO:0000313" key="3">
    <source>
        <dbReference type="EMBL" id="MFC5175722.1"/>
    </source>
</evidence>
<gene>
    <name evidence="3" type="ORF">ACFPGP_03495</name>
</gene>
<dbReference type="PANTHER" id="PTHR47197:SF3">
    <property type="entry name" value="DIHYDRO-HEME D1 DEHYDROGENASE"/>
    <property type="match status" value="1"/>
</dbReference>
<feature type="compositionally biased region" description="Low complexity" evidence="1">
    <location>
        <begin position="24"/>
        <end position="47"/>
    </location>
</feature>
<feature type="chain" id="PRO_5045810193" description="YncE family protein" evidence="2">
    <location>
        <begin position="22"/>
        <end position="351"/>
    </location>
</feature>
<evidence type="ECO:0000256" key="1">
    <source>
        <dbReference type="SAM" id="MobiDB-lite"/>
    </source>
</evidence>
<dbReference type="InterPro" id="IPR011048">
    <property type="entry name" value="Haem_d1_sf"/>
</dbReference>
<reference evidence="4" key="1">
    <citation type="journal article" date="2019" name="Int. J. Syst. Evol. Microbiol.">
        <title>The Global Catalogue of Microorganisms (GCM) 10K type strain sequencing project: providing services to taxonomists for standard genome sequencing and annotation.</title>
        <authorList>
            <consortium name="The Broad Institute Genomics Platform"/>
            <consortium name="The Broad Institute Genome Sequencing Center for Infectious Disease"/>
            <person name="Wu L."/>
            <person name="Ma J."/>
        </authorList>
    </citation>
    <scope>NUCLEOTIDE SEQUENCE [LARGE SCALE GENOMIC DNA]</scope>
    <source>
        <strain evidence="4">DFY41</strain>
    </source>
</reference>
<dbReference type="RefSeq" id="WP_378586942.1">
    <property type="nucleotide sequence ID" value="NZ_JBHSKD010000004.1"/>
</dbReference>